<dbReference type="PANTHER" id="PTHR31304">
    <property type="entry name" value="LOB DOMAIN-CONTAINING PROTEIN 38"/>
    <property type="match status" value="1"/>
</dbReference>
<accession>A0A5C7HK49</accession>
<proteinExistence type="inferred from homology"/>
<evidence type="ECO:0000256" key="1">
    <source>
        <dbReference type="ARBA" id="ARBA00005474"/>
    </source>
</evidence>
<dbReference type="PANTHER" id="PTHR31304:SF64">
    <property type="entry name" value="LOB DOMAIN-CONTAINING PROTEIN 42"/>
    <property type="match status" value="1"/>
</dbReference>
<dbReference type="InterPro" id="IPR004883">
    <property type="entry name" value="LOB"/>
</dbReference>
<evidence type="ECO:0000256" key="2">
    <source>
        <dbReference type="SAM" id="MobiDB-lite"/>
    </source>
</evidence>
<dbReference type="AlphaFoldDB" id="A0A5C7HK49"/>
<dbReference type="Pfam" id="PF03195">
    <property type="entry name" value="LOB"/>
    <property type="match status" value="1"/>
</dbReference>
<gene>
    <name evidence="4" type="ORF">EZV62_018716</name>
</gene>
<keyword evidence="5" id="KW-1185">Reference proteome</keyword>
<feature type="compositionally biased region" description="Low complexity" evidence="2">
    <location>
        <begin position="113"/>
        <end position="134"/>
    </location>
</feature>
<evidence type="ECO:0000259" key="3">
    <source>
        <dbReference type="PROSITE" id="PS50891"/>
    </source>
</evidence>
<dbReference type="OrthoDB" id="1922547at2759"/>
<dbReference type="EMBL" id="VAHF01000008">
    <property type="protein sequence ID" value="TXG57403.1"/>
    <property type="molecule type" value="Genomic_DNA"/>
</dbReference>
<reference evidence="5" key="1">
    <citation type="journal article" date="2019" name="Gigascience">
        <title>De novo genome assembly of the endangered Acer yangbiense, a plant species with extremely small populations endemic to Yunnan Province, China.</title>
        <authorList>
            <person name="Yang J."/>
            <person name="Wariss H.M."/>
            <person name="Tao L."/>
            <person name="Zhang R."/>
            <person name="Yun Q."/>
            <person name="Hollingsworth P."/>
            <person name="Dao Z."/>
            <person name="Luo G."/>
            <person name="Guo H."/>
            <person name="Ma Y."/>
            <person name="Sun W."/>
        </authorList>
    </citation>
    <scope>NUCLEOTIDE SEQUENCE [LARGE SCALE GENOMIC DNA]</scope>
    <source>
        <strain evidence="5">cv. Malutang</strain>
    </source>
</reference>
<dbReference type="GO" id="GO:0010468">
    <property type="term" value="P:regulation of gene expression"/>
    <property type="evidence" value="ECO:0007669"/>
    <property type="project" value="TreeGrafter"/>
</dbReference>
<sequence length="275" mass="29718">MRMSCNGCRILRKGCTDDCTIKPCLDWIKSPDSQANATLFLAKFYGRAGLINLIEAGPSHLRPAIFKSLLYEACGRIVDPISGSVGLLWSGNWAQCQAAVDAVLKGVPVTQNPSSSSSSAASSVAPPAPHPTITAAFHTQIPPLKTYDIRHVSKDIPGSSSAAAEDKATTTNKTRFKRSSTSRRPRNSLGRALSHQDSWLTHDNNNNNNNNVVEDESIFSVETVEGSPMMMMMNRTTTITTANLGRVWRLNGLNDENGEVGLELTLGLSTSTTRI</sequence>
<feature type="compositionally biased region" description="Basic residues" evidence="2">
    <location>
        <begin position="174"/>
        <end position="186"/>
    </location>
</feature>
<feature type="domain" description="LOB" evidence="3">
    <location>
        <begin position="3"/>
        <end position="109"/>
    </location>
</feature>
<comment type="caution">
    <text evidence="4">The sequence shown here is derived from an EMBL/GenBank/DDBJ whole genome shotgun (WGS) entry which is preliminary data.</text>
</comment>
<name>A0A5C7HK49_9ROSI</name>
<protein>
    <recommendedName>
        <fullName evidence="3">LOB domain-containing protein</fullName>
    </recommendedName>
</protein>
<evidence type="ECO:0000313" key="4">
    <source>
        <dbReference type="EMBL" id="TXG57403.1"/>
    </source>
</evidence>
<comment type="similarity">
    <text evidence="1">Belongs to the LOB domain-containing protein family.</text>
</comment>
<feature type="region of interest" description="Disordered" evidence="2">
    <location>
        <begin position="111"/>
        <end position="134"/>
    </location>
</feature>
<feature type="region of interest" description="Disordered" evidence="2">
    <location>
        <begin position="155"/>
        <end position="212"/>
    </location>
</feature>
<dbReference type="Proteomes" id="UP000323000">
    <property type="component" value="Chromosome 8"/>
</dbReference>
<dbReference type="PROSITE" id="PS50891">
    <property type="entry name" value="LOB"/>
    <property type="match status" value="1"/>
</dbReference>
<evidence type="ECO:0000313" key="5">
    <source>
        <dbReference type="Proteomes" id="UP000323000"/>
    </source>
</evidence>
<organism evidence="4 5">
    <name type="scientific">Acer yangbiense</name>
    <dbReference type="NCBI Taxonomy" id="1000413"/>
    <lineage>
        <taxon>Eukaryota</taxon>
        <taxon>Viridiplantae</taxon>
        <taxon>Streptophyta</taxon>
        <taxon>Embryophyta</taxon>
        <taxon>Tracheophyta</taxon>
        <taxon>Spermatophyta</taxon>
        <taxon>Magnoliopsida</taxon>
        <taxon>eudicotyledons</taxon>
        <taxon>Gunneridae</taxon>
        <taxon>Pentapetalae</taxon>
        <taxon>rosids</taxon>
        <taxon>malvids</taxon>
        <taxon>Sapindales</taxon>
        <taxon>Sapindaceae</taxon>
        <taxon>Hippocastanoideae</taxon>
        <taxon>Acereae</taxon>
        <taxon>Acer</taxon>
    </lineage>
</organism>